<dbReference type="AlphaFoldDB" id="A0A6C0DWL3"/>
<reference evidence="2" key="1">
    <citation type="journal article" date="2020" name="Nature">
        <title>Giant virus diversity and host interactions through global metagenomics.</title>
        <authorList>
            <person name="Schulz F."/>
            <person name="Roux S."/>
            <person name="Paez-Espino D."/>
            <person name="Jungbluth S."/>
            <person name="Walsh D.A."/>
            <person name="Denef V.J."/>
            <person name="McMahon K.D."/>
            <person name="Konstantinidis K.T."/>
            <person name="Eloe-Fadrosh E.A."/>
            <person name="Kyrpides N.C."/>
            <person name="Woyke T."/>
        </authorList>
    </citation>
    <scope>NUCLEOTIDE SEQUENCE</scope>
    <source>
        <strain evidence="2">GVMAG-M-3300023174-75</strain>
    </source>
</reference>
<feature type="domain" description="Thioredoxin" evidence="1">
    <location>
        <begin position="14"/>
        <end position="89"/>
    </location>
</feature>
<dbReference type="PANTHER" id="PTHR10438:SF468">
    <property type="entry name" value="THIOREDOXIN-1-RELATED"/>
    <property type="match status" value="1"/>
</dbReference>
<dbReference type="Pfam" id="PF00085">
    <property type="entry name" value="Thioredoxin"/>
    <property type="match status" value="1"/>
</dbReference>
<dbReference type="InterPro" id="IPR036249">
    <property type="entry name" value="Thioredoxin-like_sf"/>
</dbReference>
<proteinExistence type="predicted"/>
<protein>
    <recommendedName>
        <fullName evidence="1">Thioredoxin domain-containing protein</fullName>
    </recommendedName>
</protein>
<sequence length="119" mass="13916">MAQIGEQELKNKLSLLKEKELIIIKFTATWCGPCKVIKPLCNQFLEKKPNSIQYYEIDVDESIELYMKLKKMKMLNGIPAIIAYKGGIKEHWFIPDDTHIGANVKQLEEFFIKCLKYVY</sequence>
<name>A0A6C0DWL3_9ZZZZ</name>
<dbReference type="PANTHER" id="PTHR10438">
    <property type="entry name" value="THIOREDOXIN"/>
    <property type="match status" value="1"/>
</dbReference>
<evidence type="ECO:0000259" key="1">
    <source>
        <dbReference type="Pfam" id="PF00085"/>
    </source>
</evidence>
<evidence type="ECO:0000313" key="2">
    <source>
        <dbReference type="EMBL" id="QHT20821.1"/>
    </source>
</evidence>
<dbReference type="CDD" id="cd02947">
    <property type="entry name" value="TRX_family"/>
    <property type="match status" value="1"/>
</dbReference>
<dbReference type="SUPFAM" id="SSF52833">
    <property type="entry name" value="Thioredoxin-like"/>
    <property type="match status" value="1"/>
</dbReference>
<dbReference type="InterPro" id="IPR050620">
    <property type="entry name" value="Thioredoxin_H-type-like"/>
</dbReference>
<dbReference type="Gene3D" id="3.40.30.10">
    <property type="entry name" value="Glutaredoxin"/>
    <property type="match status" value="1"/>
</dbReference>
<dbReference type="EMBL" id="MN739683">
    <property type="protein sequence ID" value="QHT20821.1"/>
    <property type="molecule type" value="Genomic_DNA"/>
</dbReference>
<dbReference type="InterPro" id="IPR013766">
    <property type="entry name" value="Thioredoxin_domain"/>
</dbReference>
<organism evidence="2">
    <name type="scientific">viral metagenome</name>
    <dbReference type="NCBI Taxonomy" id="1070528"/>
    <lineage>
        <taxon>unclassified sequences</taxon>
        <taxon>metagenomes</taxon>
        <taxon>organismal metagenomes</taxon>
    </lineage>
</organism>
<accession>A0A6C0DWL3</accession>